<evidence type="ECO:0000313" key="3">
    <source>
        <dbReference type="EMBL" id="JAS26355.1"/>
    </source>
</evidence>
<keyword evidence="1" id="KW-0812">Transmembrane</keyword>
<dbReference type="EMBL" id="GEDC01010943">
    <property type="protein sequence ID" value="JAS26355.1"/>
    <property type="molecule type" value="Transcribed_RNA"/>
</dbReference>
<dbReference type="AlphaFoldDB" id="A0A1B6CP88"/>
<name>A0A1B6CP88_9HEMI</name>
<feature type="transmembrane region" description="Helical" evidence="1">
    <location>
        <begin position="116"/>
        <end position="137"/>
    </location>
</feature>
<feature type="transmembrane region" description="Helical" evidence="1">
    <location>
        <begin position="49"/>
        <end position="68"/>
    </location>
</feature>
<accession>A0A1B6CP88</accession>
<organism evidence="2">
    <name type="scientific">Clastoptera arizonana</name>
    <name type="common">Arizona spittle bug</name>
    <dbReference type="NCBI Taxonomy" id="38151"/>
    <lineage>
        <taxon>Eukaryota</taxon>
        <taxon>Metazoa</taxon>
        <taxon>Ecdysozoa</taxon>
        <taxon>Arthropoda</taxon>
        <taxon>Hexapoda</taxon>
        <taxon>Insecta</taxon>
        <taxon>Pterygota</taxon>
        <taxon>Neoptera</taxon>
        <taxon>Paraneoptera</taxon>
        <taxon>Hemiptera</taxon>
        <taxon>Auchenorrhyncha</taxon>
        <taxon>Cercopoidea</taxon>
        <taxon>Clastopteridae</taxon>
        <taxon>Clastoptera</taxon>
    </lineage>
</organism>
<protein>
    <submittedName>
        <fullName evidence="2">Uncharacterized protein</fullName>
    </submittedName>
</protein>
<keyword evidence="1" id="KW-1133">Transmembrane helix</keyword>
<gene>
    <name evidence="3" type="ORF">g.13503</name>
    <name evidence="2" type="ORF">g.13505</name>
</gene>
<proteinExistence type="predicted"/>
<sequence length="268" mass="30624">MPTMYRIYEPSRLGYYKILRSFVLLLILICFSLLIAYTERSYTFEKNSLRYFFIATGTFIMILGVDLIGKVFSREMPTVLMLIFMTVGTIMFILCGVFGCLAYAHVLEYWRDTTLLFFIIISFVVALLMAVDIYNILTNESHLLKLKVKEYAFNSVQDKLLRGDVILHLVNPQHYEISIPESPRGNKIIQQRFESRDTNLISGGSSQISKKPFTSDVRNLETSSIDGEIISLKGKFYLVKKGHNPGVVTTPSNDTEITVRPGQRRSSL</sequence>
<feature type="transmembrane region" description="Helical" evidence="1">
    <location>
        <begin position="80"/>
        <end position="104"/>
    </location>
</feature>
<feature type="transmembrane region" description="Helical" evidence="1">
    <location>
        <begin position="21"/>
        <end position="37"/>
    </location>
</feature>
<evidence type="ECO:0000313" key="2">
    <source>
        <dbReference type="EMBL" id="JAS15297.1"/>
    </source>
</evidence>
<evidence type="ECO:0000256" key="1">
    <source>
        <dbReference type="SAM" id="Phobius"/>
    </source>
</evidence>
<reference evidence="2" key="1">
    <citation type="submission" date="2015-12" db="EMBL/GenBank/DDBJ databases">
        <title>De novo transcriptome assembly of four potential Pierce s Disease insect vectors from Arizona vineyards.</title>
        <authorList>
            <person name="Tassone E.E."/>
        </authorList>
    </citation>
    <scope>NUCLEOTIDE SEQUENCE</scope>
</reference>
<dbReference type="EMBL" id="GEDC01022001">
    <property type="protein sequence ID" value="JAS15297.1"/>
    <property type="molecule type" value="Transcribed_RNA"/>
</dbReference>
<keyword evidence="1" id="KW-0472">Membrane</keyword>